<evidence type="ECO:0000256" key="28">
    <source>
        <dbReference type="ARBA" id="ARBA00048387"/>
    </source>
</evidence>
<dbReference type="GO" id="GO:0005737">
    <property type="term" value="C:cytoplasm"/>
    <property type="evidence" value="ECO:0007669"/>
    <property type="project" value="UniProtKB-SubCell"/>
</dbReference>
<evidence type="ECO:0000256" key="30">
    <source>
        <dbReference type="ARBA" id="ARBA00048953"/>
    </source>
</evidence>
<dbReference type="InterPro" id="IPR013149">
    <property type="entry name" value="ADH-like_C"/>
</dbReference>
<comment type="similarity">
    <text evidence="2">Belongs to the NADP-dependent oxidoreductase L4BD family.</text>
</comment>
<keyword evidence="7" id="KW-0963">Cytoplasm</keyword>
<keyword evidence="8" id="KW-0644">Prostaglandin metabolism</keyword>
<evidence type="ECO:0000256" key="11">
    <source>
        <dbReference type="ARBA" id="ARBA00022857"/>
    </source>
</evidence>
<keyword evidence="15" id="KW-0379">Hydroxylation</keyword>
<name>A0A821QCV1_9NEOP</name>
<comment type="catalytic activity">
    <reaction evidence="28">
        <text>4-hydroxynonanal + NADP(+) = (E)-4-hydroxynon-2-enal + NADPH + H(+)</text>
        <dbReference type="Rhea" id="RHEA:64736"/>
        <dbReference type="ChEBI" id="CHEBI:15378"/>
        <dbReference type="ChEBI" id="CHEBI:57783"/>
        <dbReference type="ChEBI" id="CHEBI:58349"/>
        <dbReference type="ChEBI" id="CHEBI:58968"/>
        <dbReference type="ChEBI" id="CHEBI:156112"/>
    </reaction>
    <physiologicalReaction direction="right-to-left" evidence="28">
        <dbReference type="Rhea" id="RHEA:64738"/>
    </physiologicalReaction>
</comment>
<dbReference type="OrthoDB" id="809632at2759"/>
<keyword evidence="37" id="KW-1185">Reference proteome</keyword>
<evidence type="ECO:0000256" key="1">
    <source>
        <dbReference type="ARBA" id="ARBA00004496"/>
    </source>
</evidence>
<evidence type="ECO:0000256" key="26">
    <source>
        <dbReference type="ARBA" id="ARBA00048066"/>
    </source>
</evidence>
<protein>
    <recommendedName>
        <fullName evidence="6">Prostaglandin reductase 1</fullName>
        <ecNumber evidence="4">1.3.1.48</ecNumber>
        <ecNumber evidence="5">1.3.1.74</ecNumber>
    </recommendedName>
    <alternativeName>
        <fullName evidence="19">15-oxoprostaglandin 13-reductase</fullName>
    </alternativeName>
    <alternativeName>
        <fullName evidence="17">Dithiolethione-inducible gene 1 protein</fullName>
    </alternativeName>
    <alternativeName>
        <fullName evidence="16">Leukotriene B4 12-hydroxydehydrogenase</fullName>
    </alternativeName>
    <alternativeName>
        <fullName evidence="18">NAD(P)H-dependent alkenal/one oxidoreductase</fullName>
    </alternativeName>
</protein>
<keyword evidence="9" id="KW-0597">Phosphoprotein</keyword>
<keyword evidence="11" id="KW-0521">NADP</keyword>
<comment type="subcellular location">
    <subcellularLocation>
        <location evidence="1">Cytoplasm</location>
    </subcellularLocation>
</comment>
<evidence type="ECO:0000256" key="23">
    <source>
        <dbReference type="ARBA" id="ARBA00047871"/>
    </source>
</evidence>
<evidence type="ECO:0000256" key="22">
    <source>
        <dbReference type="ARBA" id="ARBA00047742"/>
    </source>
</evidence>
<evidence type="ECO:0000256" key="7">
    <source>
        <dbReference type="ARBA" id="ARBA00022490"/>
    </source>
</evidence>
<dbReference type="SUPFAM" id="SSF51735">
    <property type="entry name" value="NAD(P)-binding Rossmann-fold domains"/>
    <property type="match status" value="1"/>
</dbReference>
<comment type="catalytic activity">
    <reaction evidence="27">
        <text>13,14-dihydro-15-oxo-PGF2alpha + NADP(+) = 15-oxoprostaglandin F2alpha + NADPH + H(+)</text>
        <dbReference type="Rhea" id="RHEA:50588"/>
        <dbReference type="ChEBI" id="CHEBI:15378"/>
        <dbReference type="ChEBI" id="CHEBI:57783"/>
        <dbReference type="ChEBI" id="CHEBI:58349"/>
        <dbReference type="ChEBI" id="CHEBI:133374"/>
        <dbReference type="ChEBI" id="CHEBI:133409"/>
    </reaction>
    <physiologicalReaction direction="right-to-left" evidence="27">
        <dbReference type="Rhea" id="RHEA:50590"/>
    </physiologicalReaction>
</comment>
<dbReference type="GO" id="GO:0047522">
    <property type="term" value="F:15-oxoprostaglandin 13-reductase [NAD(P)+] activity"/>
    <property type="evidence" value="ECO:0007669"/>
    <property type="project" value="UniProtKB-EC"/>
</dbReference>
<comment type="catalytic activity">
    <reaction evidence="22">
        <text>pentan-2-one + NADP(+) = (E)-pent-3-en-2-one + NADPH + H(+)</text>
        <dbReference type="Rhea" id="RHEA:50788"/>
        <dbReference type="ChEBI" id="CHEBI:15378"/>
        <dbReference type="ChEBI" id="CHEBI:16472"/>
        <dbReference type="ChEBI" id="CHEBI:57783"/>
        <dbReference type="ChEBI" id="CHEBI:58349"/>
        <dbReference type="ChEBI" id="CHEBI:145276"/>
    </reaction>
    <physiologicalReaction direction="right-to-left" evidence="22">
        <dbReference type="Rhea" id="RHEA:50790"/>
    </physiologicalReaction>
</comment>
<dbReference type="GO" id="GO:0006693">
    <property type="term" value="P:prostaglandin metabolic process"/>
    <property type="evidence" value="ECO:0007669"/>
    <property type="project" value="UniProtKB-KW"/>
</dbReference>
<gene>
    <name evidence="36" type="ORF">PMACD_LOCUS4797</name>
</gene>
<comment type="catalytic activity">
    <reaction evidence="25">
        <text>dodecanal + NADP(+) = (2E)-dodecenal + NADPH + H(+)</text>
        <dbReference type="Rhea" id="RHEA:50784"/>
        <dbReference type="ChEBI" id="CHEBI:15378"/>
        <dbReference type="ChEBI" id="CHEBI:27836"/>
        <dbReference type="ChEBI" id="CHEBI:57783"/>
        <dbReference type="ChEBI" id="CHEBI:58349"/>
        <dbReference type="ChEBI" id="CHEBI:133741"/>
    </reaction>
    <physiologicalReaction direction="right-to-left" evidence="25">
        <dbReference type="Rhea" id="RHEA:50786"/>
    </physiologicalReaction>
</comment>
<dbReference type="PANTHER" id="PTHR43205:SF7">
    <property type="entry name" value="PROSTAGLANDIN REDUCTASE 1"/>
    <property type="match status" value="1"/>
</dbReference>
<comment type="catalytic activity">
    <reaction evidence="21">
        <text>decanal + NADP(+) = (2E)-decenal + NADPH + H(+)</text>
        <dbReference type="Rhea" id="RHEA:50612"/>
        <dbReference type="ChEBI" id="CHEBI:15378"/>
        <dbReference type="ChEBI" id="CHEBI:31457"/>
        <dbReference type="ChEBI" id="CHEBI:57783"/>
        <dbReference type="ChEBI" id="CHEBI:58349"/>
        <dbReference type="ChEBI" id="CHEBI:133455"/>
    </reaction>
    <physiologicalReaction direction="right-to-left" evidence="21">
        <dbReference type="Rhea" id="RHEA:50614"/>
    </physiologicalReaction>
</comment>
<evidence type="ECO:0000256" key="8">
    <source>
        <dbReference type="ARBA" id="ARBA00022501"/>
    </source>
</evidence>
<dbReference type="EMBL" id="CAJOBZ010000008">
    <property type="protein sequence ID" value="CAF4824037.1"/>
    <property type="molecule type" value="Genomic_DNA"/>
</dbReference>
<proteinExistence type="inferred from homology"/>
<comment type="catalytic activity">
    <reaction evidence="24">
        <text>13,14-dihydro-15-oxo-prostaglandin F1alpha + NADP(+) = 15-oxoprostaglandin F1alpha + NADPH + H(+)</text>
        <dbReference type="Rhea" id="RHEA:50592"/>
        <dbReference type="ChEBI" id="CHEBI:15378"/>
        <dbReference type="ChEBI" id="CHEBI:57783"/>
        <dbReference type="ChEBI" id="CHEBI:58349"/>
        <dbReference type="ChEBI" id="CHEBI:79072"/>
        <dbReference type="ChEBI" id="CHEBI:133411"/>
    </reaction>
    <physiologicalReaction direction="right-to-left" evidence="24">
        <dbReference type="Rhea" id="RHEA:50594"/>
    </physiologicalReaction>
</comment>
<evidence type="ECO:0000256" key="16">
    <source>
        <dbReference type="ARBA" id="ARBA00031851"/>
    </source>
</evidence>
<dbReference type="AlphaFoldDB" id="A0A821QCV1"/>
<organism evidence="36 37">
    <name type="scientific">Pieris macdunnoughi</name>
    <dbReference type="NCBI Taxonomy" id="345717"/>
    <lineage>
        <taxon>Eukaryota</taxon>
        <taxon>Metazoa</taxon>
        <taxon>Ecdysozoa</taxon>
        <taxon>Arthropoda</taxon>
        <taxon>Hexapoda</taxon>
        <taxon>Insecta</taxon>
        <taxon>Pterygota</taxon>
        <taxon>Neoptera</taxon>
        <taxon>Endopterygota</taxon>
        <taxon>Lepidoptera</taxon>
        <taxon>Glossata</taxon>
        <taxon>Ditrysia</taxon>
        <taxon>Papilionoidea</taxon>
        <taxon>Pieridae</taxon>
        <taxon>Pierinae</taxon>
        <taxon>Pieris</taxon>
    </lineage>
</organism>
<comment type="catalytic activity">
    <reaction evidence="26">
        <text>nonan-2-one + NADP(+) = (3E)-nonen-2-one + NADPH + H(+)</text>
        <dbReference type="Rhea" id="RHEA:50616"/>
        <dbReference type="ChEBI" id="CHEBI:15378"/>
        <dbReference type="ChEBI" id="CHEBI:57783"/>
        <dbReference type="ChEBI" id="CHEBI:58349"/>
        <dbReference type="ChEBI" id="CHEBI:77927"/>
        <dbReference type="ChEBI" id="CHEBI:133457"/>
    </reaction>
    <physiologicalReaction direction="right-to-left" evidence="26">
        <dbReference type="Rhea" id="RHEA:50618"/>
    </physiologicalReaction>
</comment>
<comment type="catalytic activity">
    <reaction evidence="34">
        <text>hexanal + NADP(+) = (E)-hex-2-enal + NADPH + H(+)</text>
        <dbReference type="Rhea" id="RHEA:50776"/>
        <dbReference type="ChEBI" id="CHEBI:15378"/>
        <dbReference type="ChEBI" id="CHEBI:28913"/>
        <dbReference type="ChEBI" id="CHEBI:57783"/>
        <dbReference type="ChEBI" id="CHEBI:58349"/>
        <dbReference type="ChEBI" id="CHEBI:88528"/>
    </reaction>
    <physiologicalReaction direction="right-to-left" evidence="34">
        <dbReference type="Rhea" id="RHEA:50778"/>
    </physiologicalReaction>
</comment>
<evidence type="ECO:0000256" key="17">
    <source>
        <dbReference type="ARBA" id="ARBA00032255"/>
    </source>
</evidence>
<dbReference type="Pfam" id="PF00107">
    <property type="entry name" value="ADH_zinc_N"/>
    <property type="match status" value="1"/>
</dbReference>
<evidence type="ECO:0000256" key="19">
    <source>
        <dbReference type="ARBA" id="ARBA00033119"/>
    </source>
</evidence>
<evidence type="ECO:0000256" key="27">
    <source>
        <dbReference type="ARBA" id="ARBA00048290"/>
    </source>
</evidence>
<reference evidence="36" key="1">
    <citation type="submission" date="2021-02" db="EMBL/GenBank/DDBJ databases">
        <authorList>
            <person name="Steward A R."/>
        </authorList>
    </citation>
    <scope>NUCLEOTIDE SEQUENCE</scope>
</reference>
<dbReference type="Gene3D" id="3.40.50.720">
    <property type="entry name" value="NAD(P)-binding Rossmann-like Domain"/>
    <property type="match status" value="1"/>
</dbReference>
<dbReference type="GO" id="GO:0032440">
    <property type="term" value="F:2-alkenal reductase [NAD(P)H] activity"/>
    <property type="evidence" value="ECO:0007669"/>
    <property type="project" value="UniProtKB-EC"/>
</dbReference>
<dbReference type="Proteomes" id="UP000663880">
    <property type="component" value="Unassembled WGS sequence"/>
</dbReference>
<dbReference type="Gene3D" id="3.90.180.10">
    <property type="entry name" value="Medium-chain alcohol dehydrogenases, catalytic domain"/>
    <property type="match status" value="1"/>
</dbReference>
<evidence type="ECO:0000256" key="2">
    <source>
        <dbReference type="ARBA" id="ARBA00010460"/>
    </source>
</evidence>
<dbReference type="SUPFAM" id="SSF50129">
    <property type="entry name" value="GroES-like"/>
    <property type="match status" value="1"/>
</dbReference>
<evidence type="ECO:0000313" key="36">
    <source>
        <dbReference type="EMBL" id="CAF4824037.1"/>
    </source>
</evidence>
<dbReference type="PANTHER" id="PTHR43205">
    <property type="entry name" value="PROSTAGLANDIN REDUCTASE"/>
    <property type="match status" value="1"/>
</dbReference>
<dbReference type="InterPro" id="IPR014190">
    <property type="entry name" value="PTGR1"/>
</dbReference>
<keyword evidence="14" id="KW-0443">Lipid metabolism</keyword>
<evidence type="ECO:0000256" key="3">
    <source>
        <dbReference type="ARBA" id="ARBA00011852"/>
    </source>
</evidence>
<dbReference type="EC" id="1.3.1.74" evidence="5"/>
<evidence type="ECO:0000256" key="31">
    <source>
        <dbReference type="ARBA" id="ARBA00049068"/>
    </source>
</evidence>
<evidence type="ECO:0000256" key="9">
    <source>
        <dbReference type="ARBA" id="ARBA00022553"/>
    </source>
</evidence>
<comment type="catalytic activity">
    <reaction evidence="30">
        <text>6-trans-leukotriene B4 + NADP(+) = 12-oxo-(5S)-hydroxy-(6E,8E,10E,14Z)-eicosatetraenoate + NADPH + H(+)</text>
        <dbReference type="Rhea" id="RHEA:51204"/>
        <dbReference type="ChEBI" id="CHEBI:15378"/>
        <dbReference type="ChEBI" id="CHEBI:57783"/>
        <dbReference type="ChEBI" id="CHEBI:58349"/>
        <dbReference type="ChEBI" id="CHEBI:90723"/>
        <dbReference type="ChEBI" id="CHEBI:133974"/>
    </reaction>
    <physiologicalReaction direction="left-to-right" evidence="30">
        <dbReference type="Rhea" id="RHEA:51205"/>
    </physiologicalReaction>
</comment>
<dbReference type="InterPro" id="IPR011032">
    <property type="entry name" value="GroES-like_sf"/>
</dbReference>
<dbReference type="InterPro" id="IPR020843">
    <property type="entry name" value="ER"/>
</dbReference>
<comment type="subunit">
    <text evidence="3">Monomer or homodimer.</text>
</comment>
<dbReference type="InterPro" id="IPR036291">
    <property type="entry name" value="NAD(P)-bd_dom_sf"/>
</dbReference>
<evidence type="ECO:0000256" key="13">
    <source>
        <dbReference type="ARBA" id="ARBA00023002"/>
    </source>
</evidence>
<evidence type="ECO:0000256" key="24">
    <source>
        <dbReference type="ARBA" id="ARBA00047878"/>
    </source>
</evidence>
<evidence type="ECO:0000256" key="4">
    <source>
        <dbReference type="ARBA" id="ARBA00011981"/>
    </source>
</evidence>
<comment type="caution">
    <text evidence="36">The sequence shown here is derived from an EMBL/GenBank/DDBJ whole genome shotgun (WGS) entry which is preliminary data.</text>
</comment>
<evidence type="ECO:0000256" key="15">
    <source>
        <dbReference type="ARBA" id="ARBA00023278"/>
    </source>
</evidence>
<dbReference type="Pfam" id="PF16884">
    <property type="entry name" value="ADH_N_2"/>
    <property type="match status" value="1"/>
</dbReference>
<evidence type="ECO:0000313" key="37">
    <source>
        <dbReference type="Proteomes" id="UP000663880"/>
    </source>
</evidence>
<dbReference type="FunFam" id="3.40.50.720:FF:000121">
    <property type="entry name" value="Prostaglandin reductase 2"/>
    <property type="match status" value="1"/>
</dbReference>
<evidence type="ECO:0000256" key="6">
    <source>
        <dbReference type="ARBA" id="ARBA00020651"/>
    </source>
</evidence>
<evidence type="ECO:0000256" key="21">
    <source>
        <dbReference type="ARBA" id="ARBA00047617"/>
    </source>
</evidence>
<dbReference type="InterPro" id="IPR045010">
    <property type="entry name" value="MDR_fam"/>
</dbReference>
<feature type="domain" description="Enoyl reductase (ER)" evidence="35">
    <location>
        <begin position="18"/>
        <end position="335"/>
    </location>
</feature>
<comment type="catalytic activity">
    <reaction evidence="23">
        <text>leukotriene B4 + NADP(+) = 12-oxo-leukotriene B4 + NADPH + H(+)</text>
        <dbReference type="Rhea" id="RHEA:50608"/>
        <dbReference type="ChEBI" id="CHEBI:15378"/>
        <dbReference type="ChEBI" id="CHEBI:57461"/>
        <dbReference type="ChEBI" id="CHEBI:57783"/>
        <dbReference type="ChEBI" id="CHEBI:58349"/>
        <dbReference type="ChEBI" id="CHEBI:133309"/>
    </reaction>
    <physiologicalReaction direction="left-to-right" evidence="23">
        <dbReference type="Rhea" id="RHEA:50609"/>
    </physiologicalReaction>
</comment>
<keyword evidence="13" id="KW-0560">Oxidoreductase</keyword>
<evidence type="ECO:0000259" key="35">
    <source>
        <dbReference type="SMART" id="SM00829"/>
    </source>
</evidence>
<dbReference type="InterPro" id="IPR041694">
    <property type="entry name" value="ADH_N_2"/>
</dbReference>
<evidence type="ECO:0000256" key="12">
    <source>
        <dbReference type="ARBA" id="ARBA00022990"/>
    </source>
</evidence>
<comment type="catalytic activity">
    <reaction evidence="32">
        <text>13,14-dihydro-15-oxo-prostaglandin E1 + NADP(+) = 15-oxoprostaglandin E1 + NADPH + H(+)</text>
        <dbReference type="Rhea" id="RHEA:50584"/>
        <dbReference type="ChEBI" id="CHEBI:15378"/>
        <dbReference type="ChEBI" id="CHEBI:57401"/>
        <dbReference type="ChEBI" id="CHEBI:57783"/>
        <dbReference type="ChEBI" id="CHEBI:58349"/>
        <dbReference type="ChEBI" id="CHEBI:133408"/>
    </reaction>
    <physiologicalReaction direction="right-to-left" evidence="32">
        <dbReference type="Rhea" id="RHEA:50586"/>
    </physiologicalReaction>
</comment>
<accession>A0A821QCV1</accession>
<evidence type="ECO:0000256" key="10">
    <source>
        <dbReference type="ARBA" id="ARBA00022832"/>
    </source>
</evidence>
<dbReference type="EC" id="1.3.1.48" evidence="4"/>
<evidence type="ECO:0000256" key="33">
    <source>
        <dbReference type="ARBA" id="ARBA00049179"/>
    </source>
</evidence>
<evidence type="ECO:0000256" key="14">
    <source>
        <dbReference type="ARBA" id="ARBA00023098"/>
    </source>
</evidence>
<dbReference type="CDD" id="cd08294">
    <property type="entry name" value="leukotriene_B4_DH_like"/>
    <property type="match status" value="1"/>
</dbReference>
<comment type="catalytic activity">
    <reaction evidence="29">
        <text>20-hydroxy-leukotriene B4 + NADP(+) = 12-oxo-20-hydroxy-leukotriene B4 + NADPH + H(+)</text>
        <dbReference type="Rhea" id="RHEA:51208"/>
        <dbReference type="ChEBI" id="CHEBI:15378"/>
        <dbReference type="ChEBI" id="CHEBI:57460"/>
        <dbReference type="ChEBI" id="CHEBI:57783"/>
        <dbReference type="ChEBI" id="CHEBI:58349"/>
        <dbReference type="ChEBI" id="CHEBI:133346"/>
    </reaction>
    <physiologicalReaction direction="left-to-right" evidence="29">
        <dbReference type="Rhea" id="RHEA:51209"/>
    </physiologicalReaction>
</comment>
<evidence type="ECO:0000256" key="29">
    <source>
        <dbReference type="ARBA" id="ARBA00048591"/>
    </source>
</evidence>
<comment type="catalytic activity">
    <reaction evidence="20">
        <text>octanal + NADP(+) = (2E)-octenal + NADPH + H(+)</text>
        <dbReference type="Rhea" id="RHEA:50780"/>
        <dbReference type="ChEBI" id="CHEBI:15378"/>
        <dbReference type="ChEBI" id="CHEBI:17935"/>
        <dbReference type="ChEBI" id="CHEBI:57783"/>
        <dbReference type="ChEBI" id="CHEBI:58349"/>
        <dbReference type="ChEBI" id="CHEBI:61748"/>
    </reaction>
    <physiologicalReaction direction="right-to-left" evidence="20">
        <dbReference type="Rhea" id="RHEA:50782"/>
    </physiologicalReaction>
</comment>
<sequence length="337" mass="37323">MVKARKYVVKKYFKGLPKRDDFEIVEYELPPLKDGQFIMKAEWISVDPYLRAYNPLNAIPYDQFSFQIGNVTESKHADFPVGCKVVSHMGWCDYCLIDEKILKDESNKVYKLPDVGLPTELGVGALGMHGITAYFGFLEICKPKSGETVVVTGAAGAVGSIVGQIAKIKGCRVIGFVGSDEKVEWLEKELGFDKAINYKSKDLSKALKEVAPNGVDCLFENVGGELSATIMSQMNRRGRVALCGCISVYNHDASERPKTTSVLPYIVARELKVEGFHVRNWYSPVNRWPEAITALVGWIKTGKIQAKSHVTEGFDKLFDALIGLLNGENFGKAVVKV</sequence>
<evidence type="ECO:0000256" key="34">
    <source>
        <dbReference type="ARBA" id="ARBA00049368"/>
    </source>
</evidence>
<comment type="catalytic activity">
    <reaction evidence="33">
        <text>an n-alkanal + NADP(+) = an alk-2-enal + NADPH + H(+)</text>
        <dbReference type="Rhea" id="RHEA:13737"/>
        <dbReference type="ChEBI" id="CHEBI:12834"/>
        <dbReference type="ChEBI" id="CHEBI:13757"/>
        <dbReference type="ChEBI" id="CHEBI:15378"/>
        <dbReference type="ChEBI" id="CHEBI:57783"/>
        <dbReference type="ChEBI" id="CHEBI:58349"/>
        <dbReference type="EC" id="1.3.1.74"/>
    </reaction>
    <physiologicalReaction direction="right-to-left" evidence="33">
        <dbReference type="Rhea" id="RHEA:13739"/>
    </physiologicalReaction>
</comment>
<comment type="catalytic activity">
    <reaction evidence="31">
        <text>(5S,12S)-dihydroxy-(6E,10E,12E,14Z)-eicosatetraenoate + NADP(+) = 12-oxo-(5S)-hydroxy-(6E,8E,10E,14Z)-eicosatetraenoate + NADPH + H(+)</text>
        <dbReference type="Rhea" id="RHEA:51212"/>
        <dbReference type="ChEBI" id="CHEBI:15378"/>
        <dbReference type="ChEBI" id="CHEBI:57783"/>
        <dbReference type="ChEBI" id="CHEBI:58349"/>
        <dbReference type="ChEBI" id="CHEBI:133974"/>
        <dbReference type="ChEBI" id="CHEBI:133975"/>
    </reaction>
    <physiologicalReaction direction="left-to-right" evidence="31">
        <dbReference type="Rhea" id="RHEA:51213"/>
    </physiologicalReaction>
</comment>
<evidence type="ECO:0000256" key="20">
    <source>
        <dbReference type="ARBA" id="ARBA00047461"/>
    </source>
</evidence>
<evidence type="ECO:0000256" key="5">
    <source>
        <dbReference type="ARBA" id="ARBA00012410"/>
    </source>
</evidence>
<dbReference type="SMART" id="SM00829">
    <property type="entry name" value="PKS_ER"/>
    <property type="match status" value="1"/>
</dbReference>
<evidence type="ECO:0000256" key="25">
    <source>
        <dbReference type="ARBA" id="ARBA00047903"/>
    </source>
</evidence>
<evidence type="ECO:0000256" key="18">
    <source>
        <dbReference type="ARBA" id="ARBA00032297"/>
    </source>
</evidence>
<evidence type="ECO:0000256" key="32">
    <source>
        <dbReference type="ARBA" id="ARBA00049070"/>
    </source>
</evidence>
<keyword evidence="10" id="KW-0276">Fatty acid metabolism</keyword>
<keyword evidence="12" id="KW-0007">Acetylation</keyword>